<name>K5WDV5_PHACS</name>
<dbReference type="RefSeq" id="XP_007395048.1">
    <property type="nucleotide sequence ID" value="XM_007394986.1"/>
</dbReference>
<dbReference type="Pfam" id="PF00651">
    <property type="entry name" value="BTB"/>
    <property type="match status" value="1"/>
</dbReference>
<dbReference type="PROSITE" id="PS50097">
    <property type="entry name" value="BTB"/>
    <property type="match status" value="1"/>
</dbReference>
<protein>
    <recommendedName>
        <fullName evidence="1">BTB domain-containing protein</fullName>
    </recommendedName>
</protein>
<accession>K5WDV5</accession>
<feature type="domain" description="BTB" evidence="1">
    <location>
        <begin position="64"/>
        <end position="135"/>
    </location>
</feature>
<dbReference type="GeneID" id="18920821"/>
<reference evidence="2 3" key="1">
    <citation type="journal article" date="2012" name="BMC Genomics">
        <title>Comparative genomics of the white-rot fungi, Phanerochaete carnosa and P. chrysosporium, to elucidate the genetic basis of the distinct wood types they colonize.</title>
        <authorList>
            <person name="Suzuki H."/>
            <person name="MacDonald J."/>
            <person name="Syed K."/>
            <person name="Salamov A."/>
            <person name="Hori C."/>
            <person name="Aerts A."/>
            <person name="Henrissat B."/>
            <person name="Wiebenga A."/>
            <person name="vanKuyk P.A."/>
            <person name="Barry K."/>
            <person name="Lindquist E."/>
            <person name="LaButti K."/>
            <person name="Lapidus A."/>
            <person name="Lucas S."/>
            <person name="Coutinho P."/>
            <person name="Gong Y."/>
            <person name="Samejima M."/>
            <person name="Mahadevan R."/>
            <person name="Abou-Zaid M."/>
            <person name="de Vries R.P."/>
            <person name="Igarashi K."/>
            <person name="Yadav J.S."/>
            <person name="Grigoriev I.V."/>
            <person name="Master E.R."/>
        </authorList>
    </citation>
    <scope>NUCLEOTIDE SEQUENCE [LARGE SCALE GENOMIC DNA]</scope>
    <source>
        <strain evidence="2 3">HHB-10118-sp</strain>
    </source>
</reference>
<dbReference type="KEGG" id="pco:PHACADRAFT_93141"/>
<proteinExistence type="predicted"/>
<dbReference type="InParanoid" id="K5WDV5"/>
<organism evidence="2 3">
    <name type="scientific">Phanerochaete carnosa (strain HHB-10118-sp)</name>
    <name type="common">White-rot fungus</name>
    <name type="synonym">Peniophora carnosa</name>
    <dbReference type="NCBI Taxonomy" id="650164"/>
    <lineage>
        <taxon>Eukaryota</taxon>
        <taxon>Fungi</taxon>
        <taxon>Dikarya</taxon>
        <taxon>Basidiomycota</taxon>
        <taxon>Agaricomycotina</taxon>
        <taxon>Agaricomycetes</taxon>
        <taxon>Polyporales</taxon>
        <taxon>Phanerochaetaceae</taxon>
        <taxon>Phanerochaete</taxon>
    </lineage>
</organism>
<dbReference type="EMBL" id="JH930471">
    <property type="protein sequence ID" value="EKM57229.1"/>
    <property type="molecule type" value="Genomic_DNA"/>
</dbReference>
<dbReference type="InterPro" id="IPR000210">
    <property type="entry name" value="BTB/POZ_dom"/>
</dbReference>
<gene>
    <name evidence="2" type="ORF">PHACADRAFT_93141</name>
</gene>
<evidence type="ECO:0000313" key="3">
    <source>
        <dbReference type="Proteomes" id="UP000008370"/>
    </source>
</evidence>
<dbReference type="HOGENOM" id="CLU_1825956_0_0_1"/>
<evidence type="ECO:0000259" key="1">
    <source>
        <dbReference type="PROSITE" id="PS50097"/>
    </source>
</evidence>
<sequence>MRKAHHSVGTRCLLVRTVHLNFSNAGTTALSTDSSTNHLTYPFQTVGARTEDLQRCPDLWFDDGNLVLQAEQTLFQVYKGILCRESPVFADMLSLGPGQSEEHYEQVPLVRMPDSAEEMTLFLSVIFNHQSVFRQATLGGV</sequence>
<dbReference type="OrthoDB" id="3027208at2759"/>
<keyword evidence="3" id="KW-1185">Reference proteome</keyword>
<dbReference type="Proteomes" id="UP000008370">
    <property type="component" value="Unassembled WGS sequence"/>
</dbReference>
<dbReference type="AlphaFoldDB" id="K5WDV5"/>
<evidence type="ECO:0000313" key="2">
    <source>
        <dbReference type="EMBL" id="EKM57229.1"/>
    </source>
</evidence>